<proteinExistence type="predicted"/>
<dbReference type="WBParaSite" id="PgR012_g014_t01">
    <property type="protein sequence ID" value="PgR012_g014_t01"/>
    <property type="gene ID" value="PgR012_g014"/>
</dbReference>
<accession>A0A915AP59</accession>
<dbReference type="AlphaFoldDB" id="A0A915AP59"/>
<keyword evidence="1" id="KW-1185">Reference proteome</keyword>
<evidence type="ECO:0000313" key="2">
    <source>
        <dbReference type="WBParaSite" id="PgR012_g014_t01"/>
    </source>
</evidence>
<name>A0A915AP59_PARUN</name>
<evidence type="ECO:0000313" key="1">
    <source>
        <dbReference type="Proteomes" id="UP000887569"/>
    </source>
</evidence>
<organism evidence="1 2">
    <name type="scientific">Parascaris univalens</name>
    <name type="common">Nematode worm</name>
    <dbReference type="NCBI Taxonomy" id="6257"/>
    <lineage>
        <taxon>Eukaryota</taxon>
        <taxon>Metazoa</taxon>
        <taxon>Ecdysozoa</taxon>
        <taxon>Nematoda</taxon>
        <taxon>Chromadorea</taxon>
        <taxon>Rhabditida</taxon>
        <taxon>Spirurina</taxon>
        <taxon>Ascaridomorpha</taxon>
        <taxon>Ascaridoidea</taxon>
        <taxon>Ascarididae</taxon>
        <taxon>Parascaris</taxon>
    </lineage>
</organism>
<dbReference type="Proteomes" id="UP000887569">
    <property type="component" value="Unplaced"/>
</dbReference>
<reference evidence="2" key="1">
    <citation type="submission" date="2022-11" db="UniProtKB">
        <authorList>
            <consortium name="WormBaseParasite"/>
        </authorList>
    </citation>
    <scope>IDENTIFICATION</scope>
</reference>
<protein>
    <submittedName>
        <fullName evidence="2">SGNH domain-containing protein</fullName>
    </submittedName>
</protein>
<sequence length="56" mass="6141">MLGAIVQLFLILCLRCFSIYLGTALDVVVKLGLLTATSDGKILSRNWKSIFPLTVD</sequence>